<dbReference type="KEGG" id="rbg:BG454_10530"/>
<dbReference type="Gene3D" id="3.40.630.40">
    <property type="entry name" value="Zn-dependent exopeptidases"/>
    <property type="match status" value="1"/>
</dbReference>
<dbReference type="Gene3D" id="2.60.40.3500">
    <property type="match status" value="1"/>
</dbReference>
<name>A0A2K8KB39_9RHOB</name>
<comment type="catalytic activity">
    <reaction evidence="1">
        <text>Hydrolyzes the link between N-acetylmuramoyl residues and L-amino acid residues in certain cell-wall glycopeptides.</text>
        <dbReference type="EC" id="3.5.1.28"/>
    </reaction>
</comment>
<evidence type="ECO:0000256" key="3">
    <source>
        <dbReference type="ARBA" id="ARBA00022801"/>
    </source>
</evidence>
<dbReference type="STRING" id="441209.GCA_001870665_01883"/>
<dbReference type="InterPro" id="IPR002508">
    <property type="entry name" value="MurNAc-LAA_cat"/>
</dbReference>
<organism evidence="5 6">
    <name type="scientific">Roseinatronobacter bogoriensis subsp. barguzinensis</name>
    <dbReference type="NCBI Taxonomy" id="441209"/>
    <lineage>
        <taxon>Bacteria</taxon>
        <taxon>Pseudomonadati</taxon>
        <taxon>Pseudomonadota</taxon>
        <taxon>Alphaproteobacteria</taxon>
        <taxon>Rhodobacterales</taxon>
        <taxon>Paracoccaceae</taxon>
        <taxon>Roseinatronobacter</taxon>
    </lineage>
</organism>
<dbReference type="PANTHER" id="PTHR30404:SF0">
    <property type="entry name" value="N-ACETYLMURAMOYL-L-ALANINE AMIDASE AMIC"/>
    <property type="match status" value="1"/>
</dbReference>
<gene>
    <name evidence="5" type="ORF">BG454_10530</name>
</gene>
<dbReference type="InterPro" id="IPR050695">
    <property type="entry name" value="N-acetylmuramoyl_amidase_3"/>
</dbReference>
<dbReference type="GO" id="GO:0008745">
    <property type="term" value="F:N-acetylmuramoyl-L-alanine amidase activity"/>
    <property type="evidence" value="ECO:0007669"/>
    <property type="project" value="UniProtKB-EC"/>
</dbReference>
<dbReference type="Pfam" id="PF01520">
    <property type="entry name" value="Amidase_3"/>
    <property type="match status" value="1"/>
</dbReference>
<dbReference type="SMART" id="SM00646">
    <property type="entry name" value="Ami_3"/>
    <property type="match status" value="1"/>
</dbReference>
<dbReference type="GO" id="GO:0030288">
    <property type="term" value="C:outer membrane-bounded periplasmic space"/>
    <property type="evidence" value="ECO:0007669"/>
    <property type="project" value="TreeGrafter"/>
</dbReference>
<keyword evidence="3" id="KW-0378">Hydrolase</keyword>
<feature type="domain" description="MurNAc-LAA" evidence="4">
    <location>
        <begin position="326"/>
        <end position="481"/>
    </location>
</feature>
<evidence type="ECO:0000256" key="2">
    <source>
        <dbReference type="ARBA" id="ARBA00011901"/>
    </source>
</evidence>
<dbReference type="AlphaFoldDB" id="A0A2K8KB39"/>
<dbReference type="EC" id="3.5.1.28" evidence="2"/>
<dbReference type="SUPFAM" id="SSF53187">
    <property type="entry name" value="Zn-dependent exopeptidases"/>
    <property type="match status" value="1"/>
</dbReference>
<evidence type="ECO:0000256" key="1">
    <source>
        <dbReference type="ARBA" id="ARBA00001561"/>
    </source>
</evidence>
<dbReference type="Proteomes" id="UP000228948">
    <property type="component" value="Chromosome"/>
</dbReference>
<accession>A0A2K8KB39</accession>
<sequence length="496" mass="54055">MKAPVCLESRRWLFDRMPKSVAPYKACAGLGINPFGPVEGRFRESERVCKAQSVHHRFSVRHVGCIGGRGQSGKEVELRIGAGWRNMVGVICGLLVLLLCAPSAFAQANMGAQARVLEAGTVLVGGRDTLALDISLSQPVPYRVRTFSAPPRLVIDFNTLDWADVEPGAGAPRSHVRAARRGQLPDGWSRLVLDLGAPFLLTSSEQRVDPDSGQAIISLRMKRVALEEFERNAQDEQRFARLSGAAYLHPEAAPAPAPAPAPRKPIVMLDPGHGGIDPGAERDGIREADIVLSFARQLREVLLRRGRFDVAMTRDADEFVSLDGRIRAARAAQADLFLSLHADALPEGLATGTVIYLLGDEASDESAAYLAERHDRADMLAGVDLTGNTDEIARVLMSVAWQDTAPRARGLADALVEGLGDAGLRLHRRPIQSGAFTVLRAVDMPSALIELGFMSSPRDLQNLRDPDWTLRMAEALADALELWQERDTAMQQLLRR</sequence>
<dbReference type="PANTHER" id="PTHR30404">
    <property type="entry name" value="N-ACETYLMURAMOYL-L-ALANINE AMIDASE"/>
    <property type="match status" value="1"/>
</dbReference>
<dbReference type="EMBL" id="CP024899">
    <property type="protein sequence ID" value="ATX66196.1"/>
    <property type="molecule type" value="Genomic_DNA"/>
</dbReference>
<dbReference type="CDD" id="cd02696">
    <property type="entry name" value="MurNAc-LAA"/>
    <property type="match status" value="1"/>
</dbReference>
<proteinExistence type="predicted"/>
<protein>
    <recommendedName>
        <fullName evidence="2">N-acetylmuramoyl-L-alanine amidase</fullName>
        <ecNumber evidence="2">3.5.1.28</ecNumber>
    </recommendedName>
</protein>
<evidence type="ECO:0000313" key="6">
    <source>
        <dbReference type="Proteomes" id="UP000228948"/>
    </source>
</evidence>
<dbReference type="GO" id="GO:0009253">
    <property type="term" value="P:peptidoglycan catabolic process"/>
    <property type="evidence" value="ECO:0007669"/>
    <property type="project" value="InterPro"/>
</dbReference>
<evidence type="ECO:0000259" key="4">
    <source>
        <dbReference type="SMART" id="SM00646"/>
    </source>
</evidence>
<reference evidence="5 6" key="1">
    <citation type="submission" date="2017-11" db="EMBL/GenBank/DDBJ databases">
        <title>Revised Sequence and Annotation of the Rhodobaca barguzinensis strain alga05 Genome.</title>
        <authorList>
            <person name="Kopejtka K."/>
            <person name="Tomasch J.M."/>
            <person name="Bunk B."/>
            <person name="Koblizek M."/>
        </authorList>
    </citation>
    <scope>NUCLEOTIDE SEQUENCE [LARGE SCALE GENOMIC DNA]</scope>
    <source>
        <strain evidence="6">alga05</strain>
    </source>
</reference>
<keyword evidence="6" id="KW-1185">Reference proteome</keyword>
<evidence type="ECO:0000313" key="5">
    <source>
        <dbReference type="EMBL" id="ATX66196.1"/>
    </source>
</evidence>